<evidence type="ECO:0000256" key="1">
    <source>
        <dbReference type="ARBA" id="ARBA00022670"/>
    </source>
</evidence>
<gene>
    <name evidence="5" type="ORF">CBF96_00585</name>
</gene>
<organism evidence="5 6">
    <name type="scientific">Limosilactobacillus reuteri</name>
    <name type="common">Lactobacillus reuteri</name>
    <dbReference type="NCBI Taxonomy" id="1598"/>
    <lineage>
        <taxon>Bacteria</taxon>
        <taxon>Bacillati</taxon>
        <taxon>Bacillota</taxon>
        <taxon>Bacilli</taxon>
        <taxon>Lactobacillales</taxon>
        <taxon>Lactobacillaceae</taxon>
        <taxon>Limosilactobacillus</taxon>
    </lineage>
</organism>
<proteinExistence type="predicted"/>
<dbReference type="RefSeq" id="WP_094509820.1">
    <property type="nucleotide sequence ID" value="NZ_JAJGTF010000134.1"/>
</dbReference>
<dbReference type="GO" id="GO:0006508">
    <property type="term" value="P:proteolysis"/>
    <property type="evidence" value="ECO:0007669"/>
    <property type="project" value="UniProtKB-KW"/>
</dbReference>
<accession>A0A256V7F4</accession>
<keyword evidence="3" id="KW-0378">Hydrolase</keyword>
<dbReference type="Pfam" id="PF07687">
    <property type="entry name" value="M20_dimer"/>
    <property type="match status" value="1"/>
</dbReference>
<reference evidence="5 6" key="2">
    <citation type="submission" date="2017-09" db="EMBL/GenBank/DDBJ databases">
        <title>Tripartite evolution among Lactobacillus johnsonii, Lactobacillus taiwanensis, Lactobacillus reuteri and their rodent host.</title>
        <authorList>
            <person name="Wang T."/>
            <person name="Knowles S."/>
            <person name="Cheng C."/>
        </authorList>
    </citation>
    <scope>NUCLEOTIDE SEQUENCE [LARGE SCALE GENOMIC DNA]</scope>
    <source>
        <strain evidence="5 6">114h</strain>
    </source>
</reference>
<dbReference type="InterPro" id="IPR051458">
    <property type="entry name" value="Cyt/Met_Dipeptidase"/>
</dbReference>
<dbReference type="Proteomes" id="UP000215747">
    <property type="component" value="Unassembled WGS sequence"/>
</dbReference>
<dbReference type="Pfam" id="PF01546">
    <property type="entry name" value="Peptidase_M20"/>
    <property type="match status" value="1"/>
</dbReference>
<evidence type="ECO:0000313" key="6">
    <source>
        <dbReference type="Proteomes" id="UP000215747"/>
    </source>
</evidence>
<evidence type="ECO:0000256" key="3">
    <source>
        <dbReference type="ARBA" id="ARBA00022801"/>
    </source>
</evidence>
<dbReference type="GO" id="GO:0046872">
    <property type="term" value="F:metal ion binding"/>
    <property type="evidence" value="ECO:0007669"/>
    <property type="project" value="UniProtKB-KW"/>
</dbReference>
<dbReference type="InterPro" id="IPR011650">
    <property type="entry name" value="Peptidase_M20_dimer"/>
</dbReference>
<dbReference type="Gene3D" id="3.30.70.360">
    <property type="match status" value="1"/>
</dbReference>
<protein>
    <recommendedName>
        <fullName evidence="4">Peptidase M20 dimerisation domain-containing protein</fullName>
    </recommendedName>
</protein>
<dbReference type="PANTHER" id="PTHR43270:SF8">
    <property type="entry name" value="DI- AND TRIPEPTIDASE DUG2-RELATED"/>
    <property type="match status" value="1"/>
</dbReference>
<evidence type="ECO:0000313" key="5">
    <source>
        <dbReference type="EMBL" id="OYS71170.1"/>
    </source>
</evidence>
<evidence type="ECO:0000256" key="2">
    <source>
        <dbReference type="ARBA" id="ARBA00022723"/>
    </source>
</evidence>
<keyword evidence="1" id="KW-0645">Protease</keyword>
<feature type="domain" description="Peptidase M20 dimerisation" evidence="4">
    <location>
        <begin position="191"/>
        <end position="343"/>
    </location>
</feature>
<dbReference type="SUPFAM" id="SSF53187">
    <property type="entry name" value="Zn-dependent exopeptidases"/>
    <property type="match status" value="1"/>
</dbReference>
<keyword evidence="2" id="KW-0479">Metal-binding</keyword>
<name>A0A256V7F4_LIMRT</name>
<dbReference type="Gene3D" id="3.40.630.10">
    <property type="entry name" value="Zn peptidases"/>
    <property type="match status" value="1"/>
</dbReference>
<dbReference type="GO" id="GO:0008233">
    <property type="term" value="F:peptidase activity"/>
    <property type="evidence" value="ECO:0007669"/>
    <property type="project" value="UniProtKB-KW"/>
</dbReference>
<comment type="caution">
    <text evidence="5">The sequence shown here is derived from an EMBL/GenBank/DDBJ whole genome shotgun (WGS) entry which is preliminary data.</text>
</comment>
<dbReference type="InterPro" id="IPR002933">
    <property type="entry name" value="Peptidase_M20"/>
</dbReference>
<dbReference type="EMBL" id="NGPL01000009">
    <property type="protein sequence ID" value="OYS71170.1"/>
    <property type="molecule type" value="Genomic_DNA"/>
</dbReference>
<evidence type="ECO:0000259" key="4">
    <source>
        <dbReference type="Pfam" id="PF07687"/>
    </source>
</evidence>
<sequence length="444" mass="49725">MTIDDYVRKNQQQFINLLANFVSQKSLSQTGEGIQATVKFLKELLEQFIHAKVEIIETAGNPIIIATLSPGKDNEYLFYGHYDVQLPGELAEWKVKPFKLTQRDGRLYGRGTGDNKGQLIAQICGFYVYQQLYGELPFTARILIEGEEEIGSPHLIQAVRTLKDPYLNNLSAVFVMDGSISQSGDHVLRLGNRGVLSFRLGVRTNGSDLHSGNFGNVSKNAAVELMRALNKLINPLTGQCRIKEFYKEVVEPSSQEREWLNALPSQYNIPAPIYKNKFDYYYRLMFQPSMTINGLSSGYEGNGVKTIIPGKATAIIDCRLVANQTCDEAIKLINDTLKAELDEKQIQIKYLVKLDPVKIEASNPLIPRLVSTITEATGKALIEPVMPGSVPNYIWRDIIGIPPFTIPLANYDQHNHAPNENITIDAFLDGIKIIAYLCRNLNSK</sequence>
<dbReference type="PANTHER" id="PTHR43270">
    <property type="entry name" value="BETA-ALA-HIS DIPEPTIDASE"/>
    <property type="match status" value="1"/>
</dbReference>
<dbReference type="AlphaFoldDB" id="A0A256V7F4"/>
<reference evidence="6" key="1">
    <citation type="submission" date="2017-05" db="EMBL/GenBank/DDBJ databases">
        <authorList>
            <person name="Lin X.B."/>
            <person name="Stothard P."/>
            <person name="Tasseva G."/>
            <person name="Walter J."/>
        </authorList>
    </citation>
    <scope>NUCLEOTIDE SEQUENCE [LARGE SCALE GENOMIC DNA]</scope>
    <source>
        <strain evidence="6">114h</strain>
    </source>
</reference>